<dbReference type="Proteomes" id="UP000050443">
    <property type="component" value="Unassembled WGS sequence"/>
</dbReference>
<dbReference type="AlphaFoldDB" id="A0A0Q0WVZ3"/>
<protein>
    <submittedName>
        <fullName evidence="1">Uncharacterized protein</fullName>
    </submittedName>
</protein>
<dbReference type="OrthoDB" id="9917686at2"/>
<evidence type="ECO:0000313" key="1">
    <source>
        <dbReference type="EMBL" id="KQB40395.1"/>
    </source>
</evidence>
<dbReference type="RefSeq" id="WP_055094789.1">
    <property type="nucleotide sequence ID" value="NZ_JRLF01000010.1"/>
</dbReference>
<proteinExistence type="predicted"/>
<organism evidence="1 2">
    <name type="scientific">Flavobacterium aquidurense</name>
    <dbReference type="NCBI Taxonomy" id="362413"/>
    <lineage>
        <taxon>Bacteria</taxon>
        <taxon>Pseudomonadati</taxon>
        <taxon>Bacteroidota</taxon>
        <taxon>Flavobacteriia</taxon>
        <taxon>Flavobacteriales</taxon>
        <taxon>Flavobacteriaceae</taxon>
        <taxon>Flavobacterium</taxon>
    </lineage>
</organism>
<dbReference type="PATRIC" id="fig|362413.3.peg.272"/>
<reference evidence="1 2" key="1">
    <citation type="submission" date="2014-09" db="EMBL/GenBank/DDBJ databases">
        <title>Genome sequence of Flavobacterium aquidurense RC62.</title>
        <authorList>
            <person name="Kim J.F."/>
            <person name="Kwak M.-J."/>
        </authorList>
    </citation>
    <scope>NUCLEOTIDE SEQUENCE [LARGE SCALE GENOMIC DNA]</scope>
    <source>
        <strain evidence="1 2">RC62</strain>
    </source>
</reference>
<dbReference type="EMBL" id="JRLF01000010">
    <property type="protein sequence ID" value="KQB40395.1"/>
    <property type="molecule type" value="Genomic_DNA"/>
</dbReference>
<name>A0A0Q0WVZ3_9FLAO</name>
<accession>A0A0Q0WVZ3</accession>
<evidence type="ECO:0000313" key="2">
    <source>
        <dbReference type="Proteomes" id="UP000050443"/>
    </source>
</evidence>
<dbReference type="STRING" id="362413.RC62_285"/>
<comment type="caution">
    <text evidence="1">The sequence shown here is derived from an EMBL/GenBank/DDBJ whole genome shotgun (WGS) entry which is preliminary data.</text>
</comment>
<sequence>MLYIELYAINKRPKLQYSGHVLFEEIIEPIFLEIENTSFYIEYELEKIKEAYRLVSDLHKKEPYKE</sequence>
<gene>
    <name evidence="1" type="ORF">RC62_285</name>
</gene>